<evidence type="ECO:0000313" key="3">
    <source>
        <dbReference type="Proteomes" id="UP000288716"/>
    </source>
</evidence>
<keyword evidence="3" id="KW-1185">Reference proteome</keyword>
<accession>A0A443RW54</accession>
<gene>
    <name evidence="2" type="ORF">B4U80_14400</name>
</gene>
<dbReference type="AlphaFoldDB" id="A0A443RW54"/>
<protein>
    <recommendedName>
        <fullName evidence="1">F-box domain-containing protein</fullName>
    </recommendedName>
</protein>
<dbReference type="OrthoDB" id="7121653at2759"/>
<organism evidence="2 3">
    <name type="scientific">Leptotrombidium deliense</name>
    <dbReference type="NCBI Taxonomy" id="299467"/>
    <lineage>
        <taxon>Eukaryota</taxon>
        <taxon>Metazoa</taxon>
        <taxon>Ecdysozoa</taxon>
        <taxon>Arthropoda</taxon>
        <taxon>Chelicerata</taxon>
        <taxon>Arachnida</taxon>
        <taxon>Acari</taxon>
        <taxon>Acariformes</taxon>
        <taxon>Trombidiformes</taxon>
        <taxon>Prostigmata</taxon>
        <taxon>Anystina</taxon>
        <taxon>Parasitengona</taxon>
        <taxon>Trombiculoidea</taxon>
        <taxon>Trombiculidae</taxon>
        <taxon>Leptotrombidium</taxon>
    </lineage>
</organism>
<comment type="caution">
    <text evidence="2">The sequence shown here is derived from an EMBL/GenBank/DDBJ whole genome shotgun (WGS) entry which is preliminary data.</text>
</comment>
<dbReference type="Proteomes" id="UP000288716">
    <property type="component" value="Unassembled WGS sequence"/>
</dbReference>
<dbReference type="PROSITE" id="PS50181">
    <property type="entry name" value="FBOX"/>
    <property type="match status" value="1"/>
</dbReference>
<dbReference type="VEuPathDB" id="VectorBase:LDEU012438"/>
<dbReference type="SUPFAM" id="SSF81383">
    <property type="entry name" value="F-box domain"/>
    <property type="match status" value="1"/>
</dbReference>
<feature type="domain" description="F-box" evidence="1">
    <location>
        <begin position="1"/>
        <end position="43"/>
    </location>
</feature>
<proteinExistence type="predicted"/>
<name>A0A443RW54_9ACAR</name>
<dbReference type="InterPro" id="IPR001810">
    <property type="entry name" value="F-box_dom"/>
</dbReference>
<evidence type="ECO:0000313" key="2">
    <source>
        <dbReference type="EMBL" id="RWS19602.1"/>
    </source>
</evidence>
<dbReference type="InterPro" id="IPR036047">
    <property type="entry name" value="F-box-like_dom_sf"/>
</dbReference>
<dbReference type="EMBL" id="NCKV01024492">
    <property type="protein sequence ID" value="RWS19602.1"/>
    <property type="molecule type" value="Genomic_DNA"/>
</dbReference>
<feature type="non-terminal residue" evidence="2">
    <location>
        <position position="258"/>
    </location>
</feature>
<dbReference type="Gene3D" id="1.20.1280.50">
    <property type="match status" value="1"/>
</dbReference>
<evidence type="ECO:0000259" key="1">
    <source>
        <dbReference type="PROSITE" id="PS50181"/>
    </source>
</evidence>
<sequence length="258" mass="30488">MDSMPNEILLKCFAYLSVTERIGIERVCKRWSEVIQMSGYADVLNVNFISSDDTNSTELYETIMMTKKNVVLFNDWKNVLFILRKCYRLQSVNFYLLSHDMFSNNQATNLFAIGRALKAVQSIRLHLTSDILSQSESDTSRNNRNIIFRNCTMLTEVQINVHLRDMLNISHHIDCMMNIFQRNLNLSKFCYHPFTFNKFNGEISVRLLMDFRRHEPAHFSLYCVHLDEDFGVFTHYWRNVCNQIPLKQMQNLEILKIT</sequence>
<reference evidence="2 3" key="1">
    <citation type="journal article" date="2018" name="Gigascience">
        <title>Genomes of trombidid mites reveal novel predicted allergens and laterally-transferred genes associated with secondary metabolism.</title>
        <authorList>
            <person name="Dong X."/>
            <person name="Chaisiri K."/>
            <person name="Xia D."/>
            <person name="Armstrong S.D."/>
            <person name="Fang Y."/>
            <person name="Donnelly M.J."/>
            <person name="Kadowaki T."/>
            <person name="McGarry J.W."/>
            <person name="Darby A.C."/>
            <person name="Makepeace B.L."/>
        </authorList>
    </citation>
    <scope>NUCLEOTIDE SEQUENCE [LARGE SCALE GENOMIC DNA]</scope>
    <source>
        <strain evidence="2">UoL-UT</strain>
    </source>
</reference>
<dbReference type="Pfam" id="PF12937">
    <property type="entry name" value="F-box-like"/>
    <property type="match status" value="1"/>
</dbReference>